<name>A0A345NPT8_9MICO</name>
<feature type="chain" id="PRO_5039537492" description="AMIN-like domain-containing protein" evidence="1">
    <location>
        <begin position="26"/>
        <end position="205"/>
    </location>
</feature>
<dbReference type="Pfam" id="PF24837">
    <property type="entry name" value="AMIN-like"/>
    <property type="match status" value="1"/>
</dbReference>
<keyword evidence="4" id="KW-1185">Reference proteome</keyword>
<dbReference type="AlphaFoldDB" id="A0A345NPT8"/>
<sequence>MDARHLLRHRLTGLAAAGLLATALAAPVSAGAGTVAPAAPVTVVPAAPGPYCGISWGSLAKKNAVSHTTGTLEDVRAGQHDCYDRLVLDVDDVPGGLSYDVRYVDVVRTEGSGKGVPLAGPAQLRIVLRAPAYDAQGRATYRPADRAHLVDVAGWSTFRQVAWAGSVEGQTTVGLGVRARLPFRVFVLDGPGDGARLVIDVAHRW</sequence>
<evidence type="ECO:0000313" key="3">
    <source>
        <dbReference type="EMBL" id="AXH97046.1"/>
    </source>
</evidence>
<organism evidence="3 4">
    <name type="scientific">Ornithinimicrobium avium</name>
    <dbReference type="NCBI Taxonomy" id="2283195"/>
    <lineage>
        <taxon>Bacteria</taxon>
        <taxon>Bacillati</taxon>
        <taxon>Actinomycetota</taxon>
        <taxon>Actinomycetes</taxon>
        <taxon>Micrococcales</taxon>
        <taxon>Ornithinimicrobiaceae</taxon>
        <taxon>Ornithinimicrobium</taxon>
    </lineage>
</organism>
<proteinExistence type="predicted"/>
<dbReference type="KEGG" id="orn:DV701_13765"/>
<reference evidence="3 4" key="1">
    <citation type="submission" date="2018-07" db="EMBL/GenBank/DDBJ databases">
        <title>Complete genome sequencing of Ornithinimicrobium sp. AMA3305.</title>
        <authorList>
            <person name="Bae J.-W."/>
        </authorList>
    </citation>
    <scope>NUCLEOTIDE SEQUENCE [LARGE SCALE GENOMIC DNA]</scope>
    <source>
        <strain evidence="3 4">AMA3305</strain>
    </source>
</reference>
<evidence type="ECO:0000259" key="2">
    <source>
        <dbReference type="Pfam" id="PF24837"/>
    </source>
</evidence>
<dbReference type="Proteomes" id="UP000253790">
    <property type="component" value="Chromosome"/>
</dbReference>
<dbReference type="RefSeq" id="WP_114929052.1">
    <property type="nucleotide sequence ID" value="NZ_CP031229.1"/>
</dbReference>
<dbReference type="OrthoDB" id="3393679at2"/>
<evidence type="ECO:0000256" key="1">
    <source>
        <dbReference type="SAM" id="SignalP"/>
    </source>
</evidence>
<dbReference type="EMBL" id="CP031229">
    <property type="protein sequence ID" value="AXH97046.1"/>
    <property type="molecule type" value="Genomic_DNA"/>
</dbReference>
<feature type="domain" description="AMIN-like" evidence="2">
    <location>
        <begin position="71"/>
        <end position="203"/>
    </location>
</feature>
<gene>
    <name evidence="3" type="ORF">DV701_13765</name>
</gene>
<feature type="signal peptide" evidence="1">
    <location>
        <begin position="1"/>
        <end position="25"/>
    </location>
</feature>
<dbReference type="InterPro" id="IPR056303">
    <property type="entry name" value="AMIN-like"/>
</dbReference>
<keyword evidence="1" id="KW-0732">Signal</keyword>
<evidence type="ECO:0000313" key="4">
    <source>
        <dbReference type="Proteomes" id="UP000253790"/>
    </source>
</evidence>
<protein>
    <recommendedName>
        <fullName evidence="2">AMIN-like domain-containing protein</fullName>
    </recommendedName>
</protein>
<accession>A0A345NPT8</accession>